<evidence type="ECO:0008006" key="7">
    <source>
        <dbReference type="Google" id="ProtNLM"/>
    </source>
</evidence>
<dbReference type="InterPro" id="IPR052379">
    <property type="entry name" value="Type_VII_TA_RNase"/>
</dbReference>
<evidence type="ECO:0000256" key="3">
    <source>
        <dbReference type="ARBA" id="ARBA00022801"/>
    </source>
</evidence>
<dbReference type="PANTHER" id="PTHR33397:SF5">
    <property type="entry name" value="RNASE YUTE-RELATED"/>
    <property type="match status" value="1"/>
</dbReference>
<gene>
    <name evidence="5" type="ORF">UW53_C0001G0085</name>
</gene>
<accession>A0A0G1IMQ8</accession>
<name>A0A0G1IMQ8_9BACT</name>
<dbReference type="GO" id="GO:0110001">
    <property type="term" value="C:toxin-antitoxin complex"/>
    <property type="evidence" value="ECO:0007669"/>
    <property type="project" value="InterPro"/>
</dbReference>
<dbReference type="InterPro" id="IPR008201">
    <property type="entry name" value="HepT-like"/>
</dbReference>
<dbReference type="InterPro" id="IPR037038">
    <property type="entry name" value="HepT-like_sf"/>
</dbReference>
<dbReference type="Proteomes" id="UP000034087">
    <property type="component" value="Unassembled WGS sequence"/>
</dbReference>
<evidence type="ECO:0000256" key="4">
    <source>
        <dbReference type="ARBA" id="ARBA00024207"/>
    </source>
</evidence>
<dbReference type="Pfam" id="PF01934">
    <property type="entry name" value="HepT-like"/>
    <property type="match status" value="1"/>
</dbReference>
<dbReference type="EMBL" id="LCIR01000001">
    <property type="protein sequence ID" value="KKT60435.1"/>
    <property type="molecule type" value="Genomic_DNA"/>
</dbReference>
<comment type="similarity">
    <text evidence="4">Belongs to the HepT RNase toxin family.</text>
</comment>
<keyword evidence="3" id="KW-0378">Hydrolase</keyword>
<organism evidence="5 6">
    <name type="scientific">Candidatus Giovannonibacteria bacterium GW2011_GWA1_44_25</name>
    <dbReference type="NCBI Taxonomy" id="1618645"/>
    <lineage>
        <taxon>Bacteria</taxon>
        <taxon>Candidatus Giovannoniibacteriota</taxon>
    </lineage>
</organism>
<keyword evidence="2" id="KW-0540">Nuclease</keyword>
<comment type="caution">
    <text evidence="5">The sequence shown here is derived from an EMBL/GenBank/DDBJ whole genome shotgun (WGS) entry which is preliminary data.</text>
</comment>
<evidence type="ECO:0000313" key="5">
    <source>
        <dbReference type="EMBL" id="KKT60435.1"/>
    </source>
</evidence>
<evidence type="ECO:0000256" key="1">
    <source>
        <dbReference type="ARBA" id="ARBA00022649"/>
    </source>
</evidence>
<dbReference type="GO" id="GO:0004540">
    <property type="term" value="F:RNA nuclease activity"/>
    <property type="evidence" value="ECO:0007669"/>
    <property type="project" value="InterPro"/>
</dbReference>
<keyword evidence="1" id="KW-1277">Toxin-antitoxin system</keyword>
<reference evidence="5 6" key="1">
    <citation type="journal article" date="2015" name="Nature">
        <title>rRNA introns, odd ribosomes, and small enigmatic genomes across a large radiation of phyla.</title>
        <authorList>
            <person name="Brown C.T."/>
            <person name="Hug L.A."/>
            <person name="Thomas B.C."/>
            <person name="Sharon I."/>
            <person name="Castelle C.J."/>
            <person name="Singh A."/>
            <person name="Wilkins M.J."/>
            <person name="Williams K.H."/>
            <person name="Banfield J.F."/>
        </authorList>
    </citation>
    <scope>NUCLEOTIDE SEQUENCE [LARGE SCALE GENOMIC DNA]</scope>
</reference>
<proteinExistence type="inferred from homology"/>
<evidence type="ECO:0000256" key="2">
    <source>
        <dbReference type="ARBA" id="ARBA00022722"/>
    </source>
</evidence>
<dbReference type="GO" id="GO:0016787">
    <property type="term" value="F:hydrolase activity"/>
    <property type="evidence" value="ECO:0007669"/>
    <property type="project" value="UniProtKB-KW"/>
</dbReference>
<protein>
    <recommendedName>
        <fullName evidence="7">DUF86 domain-containing protein</fullName>
    </recommendedName>
</protein>
<dbReference type="NCBIfam" id="NF047751">
    <property type="entry name" value="HepT_toxin"/>
    <property type="match status" value="1"/>
</dbReference>
<dbReference type="Gene3D" id="1.20.120.580">
    <property type="entry name" value="bsu32300-like"/>
    <property type="match status" value="1"/>
</dbReference>
<dbReference type="PANTHER" id="PTHR33397">
    <property type="entry name" value="UPF0331 PROTEIN YUTE"/>
    <property type="match status" value="1"/>
</dbReference>
<dbReference type="AlphaFoldDB" id="A0A0G1IMQ8"/>
<sequence>MSNLQIIENQISYIIKHLEVAESYKTYSLKDLETNLMIRSAVERELYIVAQAVIDLAEAVVAYKNFRKPTTMREALDILGEEKIIPNEFLADFHKIVGFRNALAHDYHDLRVDVVYDVLQNNLPQVKKFISYVKAAI</sequence>
<evidence type="ECO:0000313" key="6">
    <source>
        <dbReference type="Proteomes" id="UP000034087"/>
    </source>
</evidence>